<comment type="caution">
    <text evidence="2">The sequence shown here is derived from an EMBL/GenBank/DDBJ whole genome shotgun (WGS) entry which is preliminary data.</text>
</comment>
<dbReference type="Gene3D" id="2.120.10.70">
    <property type="entry name" value="Fucose-specific lectin"/>
    <property type="match status" value="1"/>
</dbReference>
<protein>
    <recommendedName>
        <fullName evidence="4">Fucose-specific lectin</fullName>
    </recommendedName>
</protein>
<dbReference type="EMBL" id="ABDG02000026">
    <property type="protein sequence ID" value="EHK43488.1"/>
    <property type="molecule type" value="Genomic_DNA"/>
</dbReference>
<dbReference type="KEGG" id="tatv:25781965"/>
<dbReference type="RefSeq" id="XP_013941670.1">
    <property type="nucleotide sequence ID" value="XM_014086195.1"/>
</dbReference>
<dbReference type="eggNOG" id="ENOG502RQXA">
    <property type="taxonomic scope" value="Eukaryota"/>
</dbReference>
<dbReference type="SUPFAM" id="SSF89372">
    <property type="entry name" value="Fucose-specific lectin"/>
    <property type="match status" value="1"/>
</dbReference>
<proteinExistence type="predicted"/>
<keyword evidence="3" id="KW-1185">Reference proteome</keyword>
<evidence type="ECO:0000313" key="3">
    <source>
        <dbReference type="Proteomes" id="UP000005426"/>
    </source>
</evidence>
<keyword evidence="1" id="KW-0812">Transmembrane</keyword>
<evidence type="ECO:0000313" key="2">
    <source>
        <dbReference type="EMBL" id="EHK43488.1"/>
    </source>
</evidence>
<dbReference type="GeneID" id="25781965"/>
<dbReference type="STRING" id="452589.G9P2H0"/>
<evidence type="ECO:0000256" key="1">
    <source>
        <dbReference type="SAM" id="Phobius"/>
    </source>
</evidence>
<gene>
    <name evidence="2" type="ORF">TRIATDRAFT_301284</name>
</gene>
<dbReference type="AlphaFoldDB" id="G9P2H0"/>
<feature type="transmembrane region" description="Helical" evidence="1">
    <location>
        <begin position="106"/>
        <end position="131"/>
    </location>
</feature>
<dbReference type="Proteomes" id="UP000005426">
    <property type="component" value="Unassembled WGS sequence"/>
</dbReference>
<name>G9P2H0_HYPAI</name>
<dbReference type="OrthoDB" id="3800077at2759"/>
<dbReference type="HOGENOM" id="CLU_1086100_0_0_1"/>
<organism evidence="2 3">
    <name type="scientific">Hypocrea atroviridis (strain ATCC 20476 / IMI 206040)</name>
    <name type="common">Trichoderma atroviride</name>
    <dbReference type="NCBI Taxonomy" id="452589"/>
    <lineage>
        <taxon>Eukaryota</taxon>
        <taxon>Fungi</taxon>
        <taxon>Dikarya</taxon>
        <taxon>Ascomycota</taxon>
        <taxon>Pezizomycotina</taxon>
        <taxon>Sordariomycetes</taxon>
        <taxon>Hypocreomycetidae</taxon>
        <taxon>Hypocreales</taxon>
        <taxon>Hypocreaceae</taxon>
        <taxon>Trichoderma</taxon>
    </lineage>
</organism>
<accession>G9P2H0</accession>
<reference evidence="2 3" key="1">
    <citation type="journal article" date="2011" name="Genome Biol.">
        <title>Comparative genome sequence analysis underscores mycoparasitism as the ancestral life style of Trichoderma.</title>
        <authorList>
            <person name="Kubicek C.P."/>
            <person name="Herrera-Estrella A."/>
            <person name="Seidl-Seiboth V."/>
            <person name="Martinez D.A."/>
            <person name="Druzhinina I.S."/>
            <person name="Thon M."/>
            <person name="Zeilinger S."/>
            <person name="Casas-Flores S."/>
            <person name="Horwitz B.A."/>
            <person name="Mukherjee P.K."/>
            <person name="Mukherjee M."/>
            <person name="Kredics L."/>
            <person name="Alcaraz L.D."/>
            <person name="Aerts A."/>
            <person name="Antal Z."/>
            <person name="Atanasova L."/>
            <person name="Cervantes-Badillo M.G."/>
            <person name="Challacombe J."/>
            <person name="Chertkov O."/>
            <person name="McCluskey K."/>
            <person name="Coulpier F."/>
            <person name="Deshpande N."/>
            <person name="von Doehren H."/>
            <person name="Ebbole D.J."/>
            <person name="Esquivel-Naranjo E.U."/>
            <person name="Fekete E."/>
            <person name="Flipphi M."/>
            <person name="Glaser F."/>
            <person name="Gomez-Rodriguez E.Y."/>
            <person name="Gruber S."/>
            <person name="Han C."/>
            <person name="Henrissat B."/>
            <person name="Hermosa R."/>
            <person name="Hernandez-Onate M."/>
            <person name="Karaffa L."/>
            <person name="Kosti I."/>
            <person name="Le Crom S."/>
            <person name="Lindquist E."/>
            <person name="Lucas S."/>
            <person name="Luebeck M."/>
            <person name="Luebeck P.S."/>
            <person name="Margeot A."/>
            <person name="Metz B."/>
            <person name="Misra M."/>
            <person name="Nevalainen H."/>
            <person name="Omann M."/>
            <person name="Packer N."/>
            <person name="Perrone G."/>
            <person name="Uresti-Rivera E.E."/>
            <person name="Salamov A."/>
            <person name="Schmoll M."/>
            <person name="Seiboth B."/>
            <person name="Shapiro H."/>
            <person name="Sukno S."/>
            <person name="Tamayo-Ramos J.A."/>
            <person name="Tisch D."/>
            <person name="Wiest A."/>
            <person name="Wilkinson H.H."/>
            <person name="Zhang M."/>
            <person name="Coutinho P.M."/>
            <person name="Kenerley C.M."/>
            <person name="Monte E."/>
            <person name="Baker S.E."/>
            <person name="Grigoriev I.V."/>
        </authorList>
    </citation>
    <scope>NUCLEOTIDE SEQUENCE [LARGE SCALE GENOMIC DNA]</scope>
    <source>
        <strain evidence="3">ATCC 20476 / IMI 206040</strain>
    </source>
</reference>
<keyword evidence="1" id="KW-0472">Membrane</keyword>
<sequence length="256" mass="27836">MFWLRFQRPSRGTPDGDVMSVIYDRDPCGLEVRIPEDGLEVWAPDVGGLEVSTPVQVEQALEAFRGCDDLEAVDPGANAFVRVNTDSFIEKHEQTPPDNKSRKKQWLIFVLAGVALLFVIVAAVLGIVLGLRLNNNNIKTPSETPQASATPPATSSKPANAVYATSGIGVTGWWTGPSSFTIRLVYQGSDGYLRLMRYHSGDGNWSTLATFSDTNAKLGSPIAASSYNIPYYCFTPITSSDVREPPSFCTLPCVLN</sequence>
<keyword evidence="1" id="KW-1133">Transmembrane helix</keyword>
<evidence type="ECO:0008006" key="4">
    <source>
        <dbReference type="Google" id="ProtNLM"/>
    </source>
</evidence>